<dbReference type="SUPFAM" id="SSF53756">
    <property type="entry name" value="UDP-Glycosyltransferase/glycogen phosphorylase"/>
    <property type="match status" value="1"/>
</dbReference>
<sequence>MYVPYPHGNGEQALNATSAVAAGAAILVKDQEVTPHWASTDLLALITGPQRESLAEGARRAAIKDGSSRLAN</sequence>
<feature type="non-terminal residue" evidence="2">
    <location>
        <position position="72"/>
    </location>
</feature>
<accession>A0A060C2B7</accession>
<organism evidence="2">
    <name type="scientific">uncultured Arcanobacterium sp</name>
    <dbReference type="NCBI Taxonomy" id="487520"/>
    <lineage>
        <taxon>Bacteria</taxon>
        <taxon>Bacillati</taxon>
        <taxon>Actinomycetota</taxon>
        <taxon>Actinomycetes</taxon>
        <taxon>Actinomycetales</taxon>
        <taxon>Actinomycetaceae</taxon>
        <taxon>Arcanobacterium</taxon>
        <taxon>environmental samples</taxon>
    </lineage>
</organism>
<protein>
    <submittedName>
        <fullName evidence="2">CAZy families GT28 protein</fullName>
    </submittedName>
</protein>
<proteinExistence type="predicted"/>
<dbReference type="InterPro" id="IPR007235">
    <property type="entry name" value="Glyco_trans_28_C"/>
</dbReference>
<dbReference type="Gene3D" id="3.40.50.2000">
    <property type="entry name" value="Glycogen Phosphorylase B"/>
    <property type="match status" value="1"/>
</dbReference>
<dbReference type="Pfam" id="PF04101">
    <property type="entry name" value="Glyco_tran_28_C"/>
    <property type="match status" value="1"/>
</dbReference>
<dbReference type="GO" id="GO:0016758">
    <property type="term" value="F:hexosyltransferase activity"/>
    <property type="evidence" value="ECO:0007669"/>
    <property type="project" value="InterPro"/>
</dbReference>
<evidence type="ECO:0000313" key="2">
    <source>
        <dbReference type="EMBL" id="AIA89067.1"/>
    </source>
</evidence>
<dbReference type="EMBL" id="KF121775">
    <property type="protein sequence ID" value="AIA89067.1"/>
    <property type="molecule type" value="Genomic_DNA"/>
</dbReference>
<reference evidence="2" key="1">
    <citation type="journal article" date="2013" name="Environ. Microbiol.">
        <title>Seasonally variable intestinal metagenomes of the red palm weevil (Rhynchophorus ferrugineus).</title>
        <authorList>
            <person name="Jia S."/>
            <person name="Zhang X."/>
            <person name="Zhang G."/>
            <person name="Yin A."/>
            <person name="Zhang S."/>
            <person name="Li F."/>
            <person name="Wang L."/>
            <person name="Zhao D."/>
            <person name="Yun Q."/>
            <person name="Tala"/>
            <person name="Wang J."/>
            <person name="Sun G."/>
            <person name="Baabdullah M."/>
            <person name="Yu X."/>
            <person name="Hu S."/>
            <person name="Al-Mssallem I.S."/>
            <person name="Yu J."/>
        </authorList>
    </citation>
    <scope>NUCLEOTIDE SEQUENCE</scope>
</reference>
<name>A0A060C2B7_9ACTO</name>
<evidence type="ECO:0000259" key="1">
    <source>
        <dbReference type="Pfam" id="PF04101"/>
    </source>
</evidence>
<feature type="domain" description="Glycosyl transferase family 28 C-terminal" evidence="1">
    <location>
        <begin position="2"/>
        <end position="66"/>
    </location>
</feature>
<dbReference type="AlphaFoldDB" id="A0A060C2B7"/>